<dbReference type="AlphaFoldDB" id="A0AA39M4T0"/>
<name>A0AA39M4T0_9BILA</name>
<sequence length="525" mass="60714">MRNVKTLKYDNTSQRYFCGSTFHTLVNGKWITFSFEVMKEIVINDRPSFAIFTHRDRLYAENLGGGPIQKKKTLTCPVCRKAVELKIDEYLPVNWALKTPFTRMEVTSFPRLEGELEDALLCSVSDDKVILHSKNSQILIYYRQSHGIWRYGCPNGHCQRENDANGKYYECVCNILKYDNASNFYVRGSTFYIEVNGKWITFSFEVMKEIVINDLRSFAVFTHRHRSYALWSGADFHTLKMHSLDVSNAGERIELSGGEMIEGDGMYDWFLKAHAIGDDVFIVRTTDIWRLGMTRRKIEKLPINDPIQKKKTLTCPMCRQAVQLNIDEYLPVNWIAKDLLALYNRGGPIKGSEHTLECSSCNEPLSEKKTFDCEFCAQRDQKIEVLICAACAFLHHNEHSSIVKRVTFADAAYKKGKIGGISRDPEEPRHEKASTLMEVNKEFDVFFGDLEKDYERVNSRLQKLGGDCPMTQKATDKESEELMKVDGVIKKKLEKLSIWKTTLWNISQLNNDERHQVYNRIMNKQ</sequence>
<gene>
    <name evidence="1" type="ORF">QR680_014885</name>
</gene>
<comment type="caution">
    <text evidence="1">The sequence shown here is derived from an EMBL/GenBank/DDBJ whole genome shotgun (WGS) entry which is preliminary data.</text>
</comment>
<evidence type="ECO:0000313" key="2">
    <source>
        <dbReference type="Proteomes" id="UP001175271"/>
    </source>
</evidence>
<accession>A0AA39M4T0</accession>
<organism evidence="1 2">
    <name type="scientific">Steinernema hermaphroditum</name>
    <dbReference type="NCBI Taxonomy" id="289476"/>
    <lineage>
        <taxon>Eukaryota</taxon>
        <taxon>Metazoa</taxon>
        <taxon>Ecdysozoa</taxon>
        <taxon>Nematoda</taxon>
        <taxon>Chromadorea</taxon>
        <taxon>Rhabditida</taxon>
        <taxon>Tylenchina</taxon>
        <taxon>Panagrolaimomorpha</taxon>
        <taxon>Strongyloidoidea</taxon>
        <taxon>Steinernematidae</taxon>
        <taxon>Steinernema</taxon>
    </lineage>
</organism>
<evidence type="ECO:0000313" key="1">
    <source>
        <dbReference type="EMBL" id="KAK0420783.1"/>
    </source>
</evidence>
<reference evidence="1" key="1">
    <citation type="submission" date="2023-06" db="EMBL/GenBank/DDBJ databases">
        <title>Genomic analysis of the entomopathogenic nematode Steinernema hermaphroditum.</title>
        <authorList>
            <person name="Schwarz E.M."/>
            <person name="Heppert J.K."/>
            <person name="Baniya A."/>
            <person name="Schwartz H.T."/>
            <person name="Tan C.-H."/>
            <person name="Antoshechkin I."/>
            <person name="Sternberg P.W."/>
            <person name="Goodrich-Blair H."/>
            <person name="Dillman A.R."/>
        </authorList>
    </citation>
    <scope>NUCLEOTIDE SEQUENCE</scope>
    <source>
        <strain evidence="1">PS9179</strain>
        <tissue evidence="1">Whole animal</tissue>
    </source>
</reference>
<proteinExistence type="predicted"/>
<keyword evidence="2" id="KW-1185">Reference proteome</keyword>
<dbReference type="EMBL" id="JAUCMV010000002">
    <property type="protein sequence ID" value="KAK0420783.1"/>
    <property type="molecule type" value="Genomic_DNA"/>
</dbReference>
<protein>
    <submittedName>
        <fullName evidence="1">Uncharacterized protein</fullName>
    </submittedName>
</protein>
<dbReference type="Proteomes" id="UP001175271">
    <property type="component" value="Unassembled WGS sequence"/>
</dbReference>